<reference evidence="2 3" key="1">
    <citation type="journal article" date="2013" name="Genome Announc.">
        <title>Genome sequences for three denitrifying bacterial strains isolated from a uranium- and nitrate-contaminated subsurface environment.</title>
        <authorList>
            <person name="Venkatramanan R."/>
            <person name="Prakash O."/>
            <person name="Woyke T."/>
            <person name="Chain P."/>
            <person name="Goodwin L.A."/>
            <person name="Watson D."/>
            <person name="Brooks S."/>
            <person name="Kostka J.E."/>
            <person name="Green S.J."/>
        </authorList>
    </citation>
    <scope>NUCLEOTIDE SEQUENCE [LARGE SCALE GENOMIC DNA]</scope>
    <source>
        <strain evidence="2 3">1NES1</strain>
    </source>
</reference>
<proteinExistence type="predicted"/>
<dbReference type="STRING" id="670307.HYPDE_25278"/>
<dbReference type="Proteomes" id="UP000005952">
    <property type="component" value="Chromosome"/>
</dbReference>
<gene>
    <name evidence="2" type="ORF">HYPDE_25278</name>
</gene>
<feature type="region of interest" description="Disordered" evidence="1">
    <location>
        <begin position="1"/>
        <end position="51"/>
    </location>
</feature>
<organism evidence="2 3">
    <name type="scientific">Hyphomicrobium denitrificans 1NES1</name>
    <dbReference type="NCBI Taxonomy" id="670307"/>
    <lineage>
        <taxon>Bacteria</taxon>
        <taxon>Pseudomonadati</taxon>
        <taxon>Pseudomonadota</taxon>
        <taxon>Alphaproteobacteria</taxon>
        <taxon>Hyphomicrobiales</taxon>
        <taxon>Hyphomicrobiaceae</taxon>
        <taxon>Hyphomicrobium</taxon>
    </lineage>
</organism>
<evidence type="ECO:0000313" key="2">
    <source>
        <dbReference type="EMBL" id="AGK56740.1"/>
    </source>
</evidence>
<keyword evidence="3" id="KW-1185">Reference proteome</keyword>
<accession>N0B9H9</accession>
<dbReference type="HOGENOM" id="CLU_3096525_0_0_5"/>
<evidence type="ECO:0000256" key="1">
    <source>
        <dbReference type="SAM" id="MobiDB-lite"/>
    </source>
</evidence>
<protein>
    <submittedName>
        <fullName evidence="2">Uncharacterized protein</fullName>
    </submittedName>
</protein>
<dbReference type="KEGG" id="hdt:HYPDE_25278"/>
<dbReference type="AlphaFoldDB" id="N0B9H9"/>
<evidence type="ECO:0000313" key="3">
    <source>
        <dbReference type="Proteomes" id="UP000005952"/>
    </source>
</evidence>
<sequence>MNTEPGSKGKTSDRTPGDPAPKRTPNASSTGNTGTDAGQTNEGTSDRTPKK</sequence>
<feature type="compositionally biased region" description="Polar residues" evidence="1">
    <location>
        <begin position="25"/>
        <end position="43"/>
    </location>
</feature>
<dbReference type="EMBL" id="CP005587">
    <property type="protein sequence ID" value="AGK56740.1"/>
    <property type="molecule type" value="Genomic_DNA"/>
</dbReference>
<name>N0B9H9_9HYPH</name>